<keyword evidence="3" id="KW-0732">Signal</keyword>
<dbReference type="Proteomes" id="UP000269148">
    <property type="component" value="Unassembled WGS sequence"/>
</dbReference>
<dbReference type="GeneID" id="35765388"/>
<dbReference type="InterPro" id="IPR032675">
    <property type="entry name" value="LRR_dom_sf"/>
</dbReference>
<sequence length="1252" mass="140650">MKKINKYALLTLSVLALTQAPLSVKSDVSLKVSDLVSSLKVDGDILLLEDIGPYADKQIGKEYYKTIDKLVIDNKVYDHKMDGAYTFDINYKGIKIKSNDISNGEHKLLISNPVAGDILVTFKKSGKEVTFISAQQVTSEKSSSQDLPAKSSQLNQDDNQVSDWSLSENAVLIKVSKLEKEDGALLFQEFDRYSSDESVKEFVHKISGLKLNQVDYKEAEYGSKLKGMDAWLSDLKGLHIGTKAFEEGDNTLLISSQGFEPLEIVIRKSGDDYSILSSRQKNSHLVKGIKSKELDFTTLEALIAKVQAVVEKSGDKGLADKLQVIKDSYQNIDSVDLLRKTEALLRDLLTPDKSEKVSIDTLKEGTYTLTFKANKEHTDESSMLQGAFDKKAKLVVKKDGSKEISLLNTALGAFLIDFSVETNGEFPTAVRKQVGKRDINGAYVRSEFTFSIDQLDKLHKGAVLVSAMGGQESDKHHYDKYTKLDMTFDQMVSKGFEGYQVEIDDKEKGVGSERLERALIRLGKDLNHDGKMSPDELAKMTGELRLDHYDLTDISLLKHATHITELYLVGNQISEISKDTFSQMTELKVLELQNNQLTQLDKSVFAHNKQLKKIQLASNYIATIEPEMFKNLSHLEELDLSKNRLSSIDDKAFVGLRQLKSLALPENQLEMISEQALADLENLTFIDLSENKLNQLPKSFNRLKRLTQIVADHNHLTSLDDLDFEQFSQLTTLNLSSNELTRLKTSGFKANKNLANLDLFNNLLTELKAEDFDGFNKLNLDIRMNCLHQIPENVKKLLGSNKWQPQKNLASLSIAQSGHKIDYKQTVSLLDLYYWEQKTISSTVDEITSLDQYQKVLKTDSTDIKELLNQLDTDWNILIQLQKKNSNGHYVTIDEKALSEDPDDQMTGTFDVSDKGTYRLRKVLMVKKMAKKREHFTLVSNDITINEDKVRSYQSTKNQNLDIKSLKDGVYYLKAEMLKNDLVSESMANKAINPQVKLIVENGNYFLEVAFKGMKVGHMMGYLGQLYYFTDGYQRDRSGKPTGHKELAEVISYFKDATGNPLADTYGKDYPQLLKIKLLDQAKIDGLVPLQVFVPVMDSISKGAGHQTVFMKLDLRSLTSEESDLSEQTSDTAKEFHNQASNQAFERQFSPFGGFGNGIGAFLAKKANGQAPASKDKEEKKGNTDKLKELLSDHQSSKSKIKSTSEEEKAPSQSSHKLSTVKKSRPSYHKVIGVSTFVVALLGAFLARKKLF</sequence>
<dbReference type="PRINTS" id="PR00019">
    <property type="entry name" value="LEURICHRPT"/>
</dbReference>
<feature type="domain" description="NEAT" evidence="6">
    <location>
        <begin position="966"/>
        <end position="1123"/>
    </location>
</feature>
<dbReference type="Gene3D" id="3.80.10.10">
    <property type="entry name" value="Ribonuclease Inhibitor"/>
    <property type="match status" value="2"/>
</dbReference>
<feature type="region of interest" description="Disordered" evidence="5">
    <location>
        <begin position="1167"/>
        <end position="1222"/>
    </location>
</feature>
<evidence type="ECO:0000313" key="10">
    <source>
        <dbReference type="Proteomes" id="UP000269148"/>
    </source>
</evidence>
<dbReference type="FunFam" id="3.80.10.10:FF:001164">
    <property type="entry name" value="GH01279p"/>
    <property type="match status" value="1"/>
</dbReference>
<dbReference type="Gene3D" id="2.60.40.1850">
    <property type="match status" value="2"/>
</dbReference>
<dbReference type="AlphaFoldDB" id="A0A3L8GCT2"/>
<dbReference type="SMART" id="SM00369">
    <property type="entry name" value="LRR_TYP"/>
    <property type="match status" value="9"/>
</dbReference>
<dbReference type="EMBL" id="CP007586">
    <property type="protein sequence ID" value="AHY16470.1"/>
    <property type="molecule type" value="Genomic_DNA"/>
</dbReference>
<gene>
    <name evidence="8" type="ORF">DIY07_08545</name>
    <name evidence="7" type="ORF">DQ08_08440</name>
</gene>
<feature type="domain" description="NEAT" evidence="6">
    <location>
        <begin position="362"/>
        <end position="496"/>
    </location>
</feature>
<keyword evidence="9" id="KW-1185">Reference proteome</keyword>
<dbReference type="InterPro" id="IPR037250">
    <property type="entry name" value="NEAT_dom_sf"/>
</dbReference>
<proteinExistence type="predicted"/>
<evidence type="ECO:0000313" key="9">
    <source>
        <dbReference type="Proteomes" id="UP000025245"/>
    </source>
</evidence>
<dbReference type="EMBL" id="QLQD01000074">
    <property type="protein sequence ID" value="RLU55586.1"/>
    <property type="molecule type" value="Genomic_DNA"/>
</dbReference>
<dbReference type="GO" id="GO:0009274">
    <property type="term" value="C:peptidoglycan-based cell wall"/>
    <property type="evidence" value="ECO:0007669"/>
    <property type="project" value="UniProtKB-ARBA"/>
</dbReference>
<dbReference type="RefSeq" id="WP_003102035.1">
    <property type="nucleotide sequence ID" value="NZ_CP010783.1"/>
</dbReference>
<dbReference type="PROSITE" id="PS00018">
    <property type="entry name" value="EF_HAND_1"/>
    <property type="match status" value="1"/>
</dbReference>
<evidence type="ECO:0000313" key="8">
    <source>
        <dbReference type="EMBL" id="RLU55586.1"/>
    </source>
</evidence>
<dbReference type="PROSITE" id="PS50978">
    <property type="entry name" value="NEAT"/>
    <property type="match status" value="2"/>
</dbReference>
<accession>A0A3L8GCT2</accession>
<dbReference type="SMART" id="SM00725">
    <property type="entry name" value="NEAT"/>
    <property type="match status" value="2"/>
</dbReference>
<evidence type="ECO:0000256" key="2">
    <source>
        <dbReference type="ARBA" id="ARBA00022614"/>
    </source>
</evidence>
<dbReference type="Pfam" id="PF05031">
    <property type="entry name" value="NEAT"/>
    <property type="match status" value="1"/>
</dbReference>
<comment type="subcellular location">
    <subcellularLocation>
        <location evidence="1">Cell envelope</location>
    </subcellularLocation>
</comment>
<evidence type="ECO:0000256" key="4">
    <source>
        <dbReference type="ARBA" id="ARBA00022737"/>
    </source>
</evidence>
<name>A0A3L8GCT2_STRIN</name>
<evidence type="ECO:0000256" key="1">
    <source>
        <dbReference type="ARBA" id="ARBA00004196"/>
    </source>
</evidence>
<feature type="compositionally biased region" description="Basic and acidic residues" evidence="5">
    <location>
        <begin position="1174"/>
        <end position="1196"/>
    </location>
</feature>
<dbReference type="GO" id="GO:0030313">
    <property type="term" value="C:cell envelope"/>
    <property type="evidence" value="ECO:0007669"/>
    <property type="project" value="UniProtKB-SubCell"/>
</dbReference>
<dbReference type="InterPro" id="IPR006635">
    <property type="entry name" value="NEAT_dom"/>
</dbReference>
<evidence type="ECO:0000256" key="3">
    <source>
        <dbReference type="ARBA" id="ARBA00022729"/>
    </source>
</evidence>
<reference evidence="8 10" key="2">
    <citation type="submission" date="2018-06" db="EMBL/GenBank/DDBJ databases">
        <title>Mutators as drivers of adaptation in pathogenic bacteria and a risk factor for host jumps and vaccine escape.</title>
        <authorList>
            <person name="Barnes A.C."/>
            <person name="Silayeva O."/>
        </authorList>
    </citation>
    <scope>NUCLEOTIDE SEQUENCE [LARGE SCALE GENOMIC DNA]</scope>
    <source>
        <strain evidence="8 10">QMA0445</strain>
    </source>
</reference>
<dbReference type="SUPFAM" id="SSF52058">
    <property type="entry name" value="L domain-like"/>
    <property type="match status" value="1"/>
</dbReference>
<dbReference type="PANTHER" id="PTHR24366:SF96">
    <property type="entry name" value="LEUCINE RICH REPEAT CONTAINING 53"/>
    <property type="match status" value="1"/>
</dbReference>
<dbReference type="SMART" id="SM00365">
    <property type="entry name" value="LRR_SD22"/>
    <property type="match status" value="5"/>
</dbReference>
<dbReference type="SMR" id="A0A3L8GCT2"/>
<dbReference type="Pfam" id="PF13855">
    <property type="entry name" value="LRR_8"/>
    <property type="match status" value="2"/>
</dbReference>
<dbReference type="InterPro" id="IPR018247">
    <property type="entry name" value="EF_Hand_1_Ca_BS"/>
</dbReference>
<dbReference type="OrthoDB" id="1741961at2"/>
<dbReference type="InterPro" id="IPR003591">
    <property type="entry name" value="Leu-rich_rpt_typical-subtyp"/>
</dbReference>
<reference evidence="7 9" key="1">
    <citation type="journal article" date="2014" name="Genome Announc.">
        <title>Complete Genome Sequence of a Virulent Strain, Streptococcus iniae ISET0901, Isolated from Diseased Tilapia.</title>
        <authorList>
            <person name="Pridgeon J.W."/>
            <person name="Zhang D."/>
            <person name="Zhang L."/>
        </authorList>
    </citation>
    <scope>NUCLEOTIDE SEQUENCE [LARGE SCALE GENOMIC DNA]</scope>
    <source>
        <strain evidence="7 9">ISET0901</strain>
    </source>
</reference>
<dbReference type="SUPFAM" id="SSF158911">
    <property type="entry name" value="NEAT domain-like"/>
    <property type="match status" value="2"/>
</dbReference>
<organism evidence="8 10">
    <name type="scientific">Streptococcus iniae</name>
    <name type="common">Streptococcus shiloi</name>
    <dbReference type="NCBI Taxonomy" id="1346"/>
    <lineage>
        <taxon>Bacteria</taxon>
        <taxon>Bacillati</taxon>
        <taxon>Bacillota</taxon>
        <taxon>Bacilli</taxon>
        <taxon>Lactobacillales</taxon>
        <taxon>Streptococcaceae</taxon>
        <taxon>Streptococcus</taxon>
    </lineage>
</organism>
<dbReference type="InterPro" id="IPR025875">
    <property type="entry name" value="Leu-rich_rpt_4"/>
</dbReference>
<dbReference type="STRING" id="1346.BMF34_08445"/>
<dbReference type="KEGG" id="siz:SI82_08535"/>
<dbReference type="Proteomes" id="UP000025245">
    <property type="component" value="Chromosome"/>
</dbReference>
<dbReference type="PROSITE" id="PS51450">
    <property type="entry name" value="LRR"/>
    <property type="match status" value="1"/>
</dbReference>
<evidence type="ECO:0000259" key="6">
    <source>
        <dbReference type="PROSITE" id="PS50978"/>
    </source>
</evidence>
<evidence type="ECO:0000313" key="7">
    <source>
        <dbReference type="EMBL" id="AHY16470.1"/>
    </source>
</evidence>
<dbReference type="PANTHER" id="PTHR24366">
    <property type="entry name" value="IG(IMMUNOGLOBULIN) AND LRR(LEUCINE RICH REPEAT) DOMAINS"/>
    <property type="match status" value="1"/>
</dbReference>
<dbReference type="InterPro" id="IPR001611">
    <property type="entry name" value="Leu-rich_rpt"/>
</dbReference>
<dbReference type="Pfam" id="PF12799">
    <property type="entry name" value="LRR_4"/>
    <property type="match status" value="1"/>
</dbReference>
<dbReference type="KEGG" id="siq:DQ08_08440"/>
<protein>
    <submittedName>
        <fullName evidence="7">Amino acid ABC transporter substrate-binding protein</fullName>
    </submittedName>
    <submittedName>
        <fullName evidence="8">DUF1533 domain-containing protein</fullName>
    </submittedName>
</protein>
<dbReference type="KEGG" id="sio:DW64_08425"/>
<keyword evidence="4" id="KW-0677">Repeat</keyword>
<keyword evidence="2" id="KW-0433">Leucine-rich repeat</keyword>
<evidence type="ECO:0000256" key="5">
    <source>
        <dbReference type="SAM" id="MobiDB-lite"/>
    </source>
</evidence>
<dbReference type="CDD" id="cd06920">
    <property type="entry name" value="NEAT"/>
    <property type="match status" value="2"/>
</dbReference>